<evidence type="ECO:0000256" key="1">
    <source>
        <dbReference type="ARBA" id="ARBA00006215"/>
    </source>
</evidence>
<evidence type="ECO:0000313" key="5">
    <source>
        <dbReference type="EMBL" id="KAG9486734.1"/>
    </source>
</evidence>
<dbReference type="Proteomes" id="UP000770717">
    <property type="component" value="Unassembled WGS sequence"/>
</dbReference>
<feature type="compositionally biased region" description="Low complexity" evidence="3">
    <location>
        <begin position="136"/>
        <end position="149"/>
    </location>
</feature>
<gene>
    <name evidence="5" type="ORF">GDO78_006881</name>
</gene>
<dbReference type="GO" id="GO:0032027">
    <property type="term" value="F:myosin light chain binding"/>
    <property type="evidence" value="ECO:0007669"/>
    <property type="project" value="InterPro"/>
</dbReference>
<name>A0A8J6FHH0_ELECQ</name>
<protein>
    <recommendedName>
        <fullName evidence="4">Spermatogenesis-associated protein 6 N-terminal domain-containing protein</fullName>
    </recommendedName>
</protein>
<feature type="region of interest" description="Disordered" evidence="3">
    <location>
        <begin position="199"/>
        <end position="218"/>
    </location>
</feature>
<comment type="similarity">
    <text evidence="1">Belongs to the SPATA6 family.</text>
</comment>
<accession>A0A8J6FHH0</accession>
<dbReference type="InterPro" id="IPR042769">
    <property type="entry name" value="SPATA6_fam"/>
</dbReference>
<proteinExistence type="inferred from homology"/>
<dbReference type="InterPro" id="IPR032732">
    <property type="entry name" value="SPATA6_N"/>
</dbReference>
<evidence type="ECO:0000313" key="6">
    <source>
        <dbReference type="Proteomes" id="UP000770717"/>
    </source>
</evidence>
<dbReference type="PANTHER" id="PTHR16435:SF5">
    <property type="entry name" value="SPERMATOGENESIS ASSOCIATED 6-LIKE PROTEIN"/>
    <property type="match status" value="1"/>
</dbReference>
<organism evidence="5 6">
    <name type="scientific">Eleutherodactylus coqui</name>
    <name type="common">Puerto Rican coqui</name>
    <dbReference type="NCBI Taxonomy" id="57060"/>
    <lineage>
        <taxon>Eukaryota</taxon>
        <taxon>Metazoa</taxon>
        <taxon>Chordata</taxon>
        <taxon>Craniata</taxon>
        <taxon>Vertebrata</taxon>
        <taxon>Euteleostomi</taxon>
        <taxon>Amphibia</taxon>
        <taxon>Batrachia</taxon>
        <taxon>Anura</taxon>
        <taxon>Neobatrachia</taxon>
        <taxon>Hyloidea</taxon>
        <taxon>Eleutherodactylidae</taxon>
        <taxon>Eleutherodactylinae</taxon>
        <taxon>Eleutherodactylus</taxon>
        <taxon>Eleutherodactylus</taxon>
    </lineage>
</organism>
<feature type="domain" description="Spermatogenesis-associated protein 6 N-terminal" evidence="4">
    <location>
        <begin position="1"/>
        <end position="91"/>
    </location>
</feature>
<dbReference type="OrthoDB" id="5963614at2759"/>
<dbReference type="PANTHER" id="PTHR16435">
    <property type="entry name" value="SPERMATOGENESIS-ASSOCIATED PROTEIN 6 SPATA6"/>
    <property type="match status" value="1"/>
</dbReference>
<evidence type="ECO:0000256" key="2">
    <source>
        <dbReference type="ARBA" id="ARBA00022553"/>
    </source>
</evidence>
<dbReference type="GO" id="GO:0007283">
    <property type="term" value="P:spermatogenesis"/>
    <property type="evidence" value="ECO:0007669"/>
    <property type="project" value="InterPro"/>
</dbReference>
<evidence type="ECO:0000259" key="4">
    <source>
        <dbReference type="Pfam" id="PF14909"/>
    </source>
</evidence>
<evidence type="ECO:0000256" key="3">
    <source>
        <dbReference type="SAM" id="MobiDB-lite"/>
    </source>
</evidence>
<dbReference type="Pfam" id="PF14909">
    <property type="entry name" value="SPATA6"/>
    <property type="match status" value="1"/>
</dbReference>
<feature type="region of interest" description="Disordered" evidence="3">
    <location>
        <begin position="106"/>
        <end position="154"/>
    </location>
</feature>
<comment type="caution">
    <text evidence="5">The sequence shown here is derived from an EMBL/GenBank/DDBJ whole genome shotgun (WGS) entry which is preliminary data.</text>
</comment>
<reference evidence="5" key="1">
    <citation type="thesis" date="2020" institute="ProQuest LLC" country="789 East Eisenhower Parkway, Ann Arbor, MI, USA">
        <title>Comparative Genomics and Chromosome Evolution.</title>
        <authorList>
            <person name="Mudd A.B."/>
        </authorList>
    </citation>
    <scope>NUCLEOTIDE SEQUENCE</scope>
    <source>
        <strain evidence="5">HN-11 Male</strain>
        <tissue evidence="5">Kidney and liver</tissue>
    </source>
</reference>
<feature type="compositionally biased region" description="Polar residues" evidence="3">
    <location>
        <begin position="106"/>
        <end position="118"/>
    </location>
</feature>
<dbReference type="EMBL" id="WNTK01000003">
    <property type="protein sequence ID" value="KAG9486734.1"/>
    <property type="molecule type" value="Genomic_DNA"/>
</dbReference>
<dbReference type="GO" id="GO:0120212">
    <property type="term" value="C:sperm head-tail coupling apparatus"/>
    <property type="evidence" value="ECO:0007669"/>
    <property type="project" value="InterPro"/>
</dbReference>
<keyword evidence="6" id="KW-1185">Reference proteome</keyword>
<sequence length="337" mass="38771">MRFEKVFQKAVDPAAVAELLENRIAGFELIQLNQLGEDVLATYKENHRYFLFPEPKLTPPYPGVDREVLMRAVPGFPGIAPKIEFSTTTTIKEMANSLRKRYNSLKTQSWRSLQNSPNRRSKSPAKYYSNPEKRYSSPTRSSQSRSPSPHTRRRMCELNEDNWQRLAHLHLGNYEFKSSLESRPPFLIRHVDLSKPIGEKTSSQLQSPKSRRHPNSKDSVRRALTFDNLHCNTSTGQDCLDIADLDSESSLDAPFTSSAYSSHDLRTSPALRRPTRERLRPENNTWEVIHNQVRNLLSTYSAKQILSLDISKSEVDRILERSSRRSLNSSLKEKLED</sequence>
<keyword evidence="2" id="KW-0597">Phosphoprotein</keyword>
<dbReference type="AlphaFoldDB" id="A0A8J6FHH0"/>